<dbReference type="EMBL" id="MFLY01000004">
    <property type="protein sequence ID" value="OGG73233.1"/>
    <property type="molecule type" value="Genomic_DNA"/>
</dbReference>
<evidence type="ECO:0000256" key="1">
    <source>
        <dbReference type="SAM" id="MobiDB-lite"/>
    </source>
</evidence>
<feature type="region of interest" description="Disordered" evidence="1">
    <location>
        <begin position="117"/>
        <end position="146"/>
    </location>
</feature>
<sequence>MPDRIRTERIPEGLKTPKDIWDECKELPPNEWLPKLFWLADDKGNLIKVEVKVGREKIESNLVFAFHISEENRFEAHEARATAENDFEISDSYPYHGLAKAIRKKFGAAGFIEATRKTSTGEEDDIPPSEGESQFLPRPPLASPETPVPPALETLAPSVPTGVYRAIGSTRERLAAHNIRARQKYSEDIVRVRSDRNFSRLWHERFDTYNLPERIAALPETRAKDGLILIRSRALRPGFRPGQLGDTDAAMAETLTIRLLQKKRVLEAGKDIIELLPLQKVALATLVQGVEDVGKSDSPFRRALIAAGIQQVYLEAVVWYEEARETYDLHVPIAYSPVPKRENG</sequence>
<name>A0A1F6EHX1_9BACT</name>
<gene>
    <name evidence="2" type="ORF">A3A38_03820</name>
</gene>
<comment type="caution">
    <text evidence="2">The sequence shown here is derived from an EMBL/GenBank/DDBJ whole genome shotgun (WGS) entry which is preliminary data.</text>
</comment>
<organism evidence="2 3">
    <name type="scientific">Candidatus Kaiserbacteria bacterium RIFCSPLOWO2_01_FULL_53_17</name>
    <dbReference type="NCBI Taxonomy" id="1798511"/>
    <lineage>
        <taxon>Bacteria</taxon>
        <taxon>Candidatus Kaiseribacteriota</taxon>
    </lineage>
</organism>
<reference evidence="2 3" key="1">
    <citation type="journal article" date="2016" name="Nat. Commun.">
        <title>Thousands of microbial genomes shed light on interconnected biogeochemical processes in an aquifer system.</title>
        <authorList>
            <person name="Anantharaman K."/>
            <person name="Brown C.T."/>
            <person name="Hug L.A."/>
            <person name="Sharon I."/>
            <person name="Castelle C.J."/>
            <person name="Probst A.J."/>
            <person name="Thomas B.C."/>
            <person name="Singh A."/>
            <person name="Wilkins M.J."/>
            <person name="Karaoz U."/>
            <person name="Brodie E.L."/>
            <person name="Williams K.H."/>
            <person name="Hubbard S.S."/>
            <person name="Banfield J.F."/>
        </authorList>
    </citation>
    <scope>NUCLEOTIDE SEQUENCE [LARGE SCALE GENOMIC DNA]</scope>
</reference>
<proteinExistence type="predicted"/>
<protein>
    <submittedName>
        <fullName evidence="2">Uncharacterized protein</fullName>
    </submittedName>
</protein>
<dbReference type="AlphaFoldDB" id="A0A1F6EHX1"/>
<feature type="compositionally biased region" description="Pro residues" evidence="1">
    <location>
        <begin position="137"/>
        <end position="146"/>
    </location>
</feature>
<evidence type="ECO:0000313" key="3">
    <source>
        <dbReference type="Proteomes" id="UP000177306"/>
    </source>
</evidence>
<accession>A0A1F6EHX1</accession>
<dbReference type="Proteomes" id="UP000177306">
    <property type="component" value="Unassembled WGS sequence"/>
</dbReference>
<evidence type="ECO:0000313" key="2">
    <source>
        <dbReference type="EMBL" id="OGG73233.1"/>
    </source>
</evidence>